<feature type="compositionally biased region" description="Basic and acidic residues" evidence="1">
    <location>
        <begin position="23"/>
        <end position="42"/>
    </location>
</feature>
<evidence type="ECO:0000313" key="2">
    <source>
        <dbReference type="EMBL" id="KAK2092070.1"/>
    </source>
</evidence>
<evidence type="ECO:0000313" key="3">
    <source>
        <dbReference type="Proteomes" id="UP001266305"/>
    </source>
</evidence>
<feature type="region of interest" description="Disordered" evidence="1">
    <location>
        <begin position="19"/>
        <end position="45"/>
    </location>
</feature>
<evidence type="ECO:0000256" key="1">
    <source>
        <dbReference type="SAM" id="MobiDB-lite"/>
    </source>
</evidence>
<sequence>MDSIRFKVWKLLINPVEGEESSAEDRSGEKEKALVTSRKDPNDGPVLELGSYCIVSAITEKHLYHVKPFEKPMPLMGPSSLDNSIQQEASQCTTHSGHLQQHPGYFRAIQLHIKENSKIARIHDLPSLSELMD</sequence>
<accession>A0ABQ9U5K4</accession>
<gene>
    <name evidence="2" type="ORF">P7K49_028598</name>
</gene>
<proteinExistence type="predicted"/>
<reference evidence="2 3" key="1">
    <citation type="submission" date="2023-05" db="EMBL/GenBank/DDBJ databases">
        <title>B98-5 Cell Line De Novo Hybrid Assembly: An Optical Mapping Approach.</title>
        <authorList>
            <person name="Kananen K."/>
            <person name="Auerbach J.A."/>
            <person name="Kautto E."/>
            <person name="Blachly J.S."/>
        </authorList>
    </citation>
    <scope>NUCLEOTIDE SEQUENCE [LARGE SCALE GENOMIC DNA]</scope>
    <source>
        <strain evidence="2">B95-8</strain>
        <tissue evidence="2">Cell line</tissue>
    </source>
</reference>
<dbReference type="Proteomes" id="UP001266305">
    <property type="component" value="Unassembled WGS sequence"/>
</dbReference>
<protein>
    <submittedName>
        <fullName evidence="2">Uncharacterized protein</fullName>
    </submittedName>
</protein>
<keyword evidence="3" id="KW-1185">Reference proteome</keyword>
<name>A0ABQ9U5K4_SAGOE</name>
<organism evidence="2 3">
    <name type="scientific">Saguinus oedipus</name>
    <name type="common">Cotton-top tamarin</name>
    <name type="synonym">Oedipomidas oedipus</name>
    <dbReference type="NCBI Taxonomy" id="9490"/>
    <lineage>
        <taxon>Eukaryota</taxon>
        <taxon>Metazoa</taxon>
        <taxon>Chordata</taxon>
        <taxon>Craniata</taxon>
        <taxon>Vertebrata</taxon>
        <taxon>Euteleostomi</taxon>
        <taxon>Mammalia</taxon>
        <taxon>Eutheria</taxon>
        <taxon>Euarchontoglires</taxon>
        <taxon>Primates</taxon>
        <taxon>Haplorrhini</taxon>
        <taxon>Platyrrhini</taxon>
        <taxon>Cebidae</taxon>
        <taxon>Callitrichinae</taxon>
        <taxon>Saguinus</taxon>
    </lineage>
</organism>
<dbReference type="EMBL" id="JASSZA010000015">
    <property type="protein sequence ID" value="KAK2092070.1"/>
    <property type="molecule type" value="Genomic_DNA"/>
</dbReference>
<comment type="caution">
    <text evidence="2">The sequence shown here is derived from an EMBL/GenBank/DDBJ whole genome shotgun (WGS) entry which is preliminary data.</text>
</comment>